<protein>
    <recommendedName>
        <fullName evidence="4">C2H2-type domain-containing protein</fullName>
    </recommendedName>
</protein>
<reference evidence="2 3" key="1">
    <citation type="journal article" date="2023" name="Nucleic Acids Res.">
        <title>The hologenome of Daphnia magna reveals possible DNA methylation and microbiome-mediated evolution of the host genome.</title>
        <authorList>
            <person name="Chaturvedi A."/>
            <person name="Li X."/>
            <person name="Dhandapani V."/>
            <person name="Marshall H."/>
            <person name="Kissane S."/>
            <person name="Cuenca-Cambronero M."/>
            <person name="Asole G."/>
            <person name="Calvet F."/>
            <person name="Ruiz-Romero M."/>
            <person name="Marangio P."/>
            <person name="Guigo R."/>
            <person name="Rago D."/>
            <person name="Mirbahai L."/>
            <person name="Eastwood N."/>
            <person name="Colbourne J.K."/>
            <person name="Zhou J."/>
            <person name="Mallon E."/>
            <person name="Orsini L."/>
        </authorList>
    </citation>
    <scope>NUCLEOTIDE SEQUENCE [LARGE SCALE GENOMIC DNA]</scope>
    <source>
        <strain evidence="2">LRV0_1</strain>
    </source>
</reference>
<keyword evidence="3" id="KW-1185">Reference proteome</keyword>
<name>A0ABQ9Z737_9CRUS</name>
<feature type="region of interest" description="Disordered" evidence="1">
    <location>
        <begin position="94"/>
        <end position="117"/>
    </location>
</feature>
<dbReference type="EMBL" id="JAOYFB010000002">
    <property type="protein sequence ID" value="KAK4008290.1"/>
    <property type="molecule type" value="Genomic_DNA"/>
</dbReference>
<dbReference type="Proteomes" id="UP001234178">
    <property type="component" value="Unassembled WGS sequence"/>
</dbReference>
<evidence type="ECO:0000313" key="2">
    <source>
        <dbReference type="EMBL" id="KAK4008290.1"/>
    </source>
</evidence>
<gene>
    <name evidence="2" type="ORF">OUZ56_013434</name>
</gene>
<feature type="compositionally biased region" description="Basic residues" evidence="1">
    <location>
        <begin position="1"/>
        <end position="10"/>
    </location>
</feature>
<proteinExistence type="predicted"/>
<evidence type="ECO:0008006" key="4">
    <source>
        <dbReference type="Google" id="ProtNLM"/>
    </source>
</evidence>
<accession>A0ABQ9Z737</accession>
<comment type="caution">
    <text evidence="2">The sequence shown here is derived from an EMBL/GenBank/DDBJ whole genome shotgun (WGS) entry which is preliminary data.</text>
</comment>
<feature type="region of interest" description="Disordered" evidence="1">
    <location>
        <begin position="1"/>
        <end position="27"/>
    </location>
</feature>
<sequence>MPGKPNRRRCSAPLSNRGRGRPRKQPIVDSVEDLSFVQQDILREENQILFDETSDSVSQAIDFNENQDSGVQLNQAPTPDLSTENLARAIWSDDEEIEDDEEAPTARKDPDQPPNTNPILAFKQNERVHCLCKTCRNYFSASKKAYTNFSIHLERRHSEEWKQFHNKANQPCSHSQQQASITAFTAETKIHPSRQATLDRLATRMLVTGNIPLIFLRNPEWKEFVKVIIPGYKAPTDFTMRRRHIGEEYNRIKMLECPTKINIGSLYWHRLHVTYWESMLLRPTLNDASAQR</sequence>
<evidence type="ECO:0000313" key="3">
    <source>
        <dbReference type="Proteomes" id="UP001234178"/>
    </source>
</evidence>
<organism evidence="2 3">
    <name type="scientific">Daphnia magna</name>
    <dbReference type="NCBI Taxonomy" id="35525"/>
    <lineage>
        <taxon>Eukaryota</taxon>
        <taxon>Metazoa</taxon>
        <taxon>Ecdysozoa</taxon>
        <taxon>Arthropoda</taxon>
        <taxon>Crustacea</taxon>
        <taxon>Branchiopoda</taxon>
        <taxon>Diplostraca</taxon>
        <taxon>Cladocera</taxon>
        <taxon>Anomopoda</taxon>
        <taxon>Daphniidae</taxon>
        <taxon>Daphnia</taxon>
    </lineage>
</organism>
<evidence type="ECO:0000256" key="1">
    <source>
        <dbReference type="SAM" id="MobiDB-lite"/>
    </source>
</evidence>
<feature type="compositionally biased region" description="Acidic residues" evidence="1">
    <location>
        <begin position="94"/>
        <end position="103"/>
    </location>
</feature>